<reference evidence="2" key="1">
    <citation type="journal article" date="2016" name="Nature">
        <title>Genome evolution in the allotetraploid frog Xenopus laevis.</title>
        <authorList>
            <person name="Session A.M."/>
            <person name="Uno Y."/>
            <person name="Kwon T."/>
            <person name="Chapman J.A."/>
            <person name="Toyoda A."/>
            <person name="Takahashi S."/>
            <person name="Fukui A."/>
            <person name="Hikosaka A."/>
            <person name="Suzuki A."/>
            <person name="Kondo M."/>
            <person name="van Heeringen S.J."/>
            <person name="Quigley I."/>
            <person name="Heinz S."/>
            <person name="Ogino H."/>
            <person name="Ochi H."/>
            <person name="Hellsten U."/>
            <person name="Lyons J.B."/>
            <person name="Simakov O."/>
            <person name="Putnam N."/>
            <person name="Stites J."/>
            <person name="Kuroki Y."/>
            <person name="Tanaka T."/>
            <person name="Michiue T."/>
            <person name="Watanabe M."/>
            <person name="Bogdanovic O."/>
            <person name="Lister R."/>
            <person name="Georgiou G."/>
            <person name="Paranjpe S.S."/>
            <person name="van Kruijsbergen I."/>
            <person name="Shu S."/>
            <person name="Carlson J."/>
            <person name="Kinoshita T."/>
            <person name="Ohta Y."/>
            <person name="Mawaribuchi S."/>
            <person name="Jenkins J."/>
            <person name="Grimwood J."/>
            <person name="Schmutz J."/>
            <person name="Mitros T."/>
            <person name="Mozaffari S.V."/>
            <person name="Suzuki Y."/>
            <person name="Haramoto Y."/>
            <person name="Yamamoto T.S."/>
            <person name="Takagi C."/>
            <person name="Heald R."/>
            <person name="Miller K."/>
            <person name="Haudenschild C."/>
            <person name="Kitzman J."/>
            <person name="Nakayama T."/>
            <person name="Izutsu Y."/>
            <person name="Robert J."/>
            <person name="Fortriede J."/>
            <person name="Burns K."/>
            <person name="Lotay V."/>
            <person name="Karimi K."/>
            <person name="Yasuoka Y."/>
            <person name="Dichmann D.S."/>
            <person name="Flajnik M.F."/>
            <person name="Houston D.W."/>
            <person name="Shendure J."/>
            <person name="DuPasquier L."/>
            <person name="Vize P.D."/>
            <person name="Zorn A.M."/>
            <person name="Ito M."/>
            <person name="Marcotte E.M."/>
            <person name="Wallingford J.B."/>
            <person name="Ito Y."/>
            <person name="Asashima M."/>
            <person name="Ueno N."/>
            <person name="Matsuda Y."/>
            <person name="Veenstra G.J."/>
            <person name="Fujiyama A."/>
            <person name="Harland R.M."/>
            <person name="Taira M."/>
            <person name="Rokhsar D.S."/>
        </authorList>
    </citation>
    <scope>NUCLEOTIDE SEQUENCE [LARGE SCALE GENOMIC DNA]</scope>
    <source>
        <strain evidence="2">J</strain>
    </source>
</reference>
<evidence type="ECO:0000313" key="1">
    <source>
        <dbReference type="EMBL" id="OCT84249.1"/>
    </source>
</evidence>
<organism evidence="1 2">
    <name type="scientific">Xenopus laevis</name>
    <name type="common">African clawed frog</name>
    <dbReference type="NCBI Taxonomy" id="8355"/>
    <lineage>
        <taxon>Eukaryota</taxon>
        <taxon>Metazoa</taxon>
        <taxon>Chordata</taxon>
        <taxon>Craniata</taxon>
        <taxon>Vertebrata</taxon>
        <taxon>Euteleostomi</taxon>
        <taxon>Amphibia</taxon>
        <taxon>Batrachia</taxon>
        <taxon>Anura</taxon>
        <taxon>Pipoidea</taxon>
        <taxon>Pipidae</taxon>
        <taxon>Xenopodinae</taxon>
        <taxon>Xenopus</taxon>
        <taxon>Xenopus</taxon>
    </lineage>
</organism>
<sequence length="76" mass="8625">MSLEHISKPTNHIWKGVNTVHYNSSIHKLIRANLVISKEDAPFGKCLINVFIGYRSLNTWCHITVLPVKCCGCLNF</sequence>
<accession>A0A974D2B0</accession>
<dbReference type="EMBL" id="CM004472">
    <property type="protein sequence ID" value="OCT84249.1"/>
    <property type="molecule type" value="Genomic_DNA"/>
</dbReference>
<dbReference type="AlphaFoldDB" id="A0A974D2B0"/>
<proteinExistence type="predicted"/>
<name>A0A974D2B0_XENLA</name>
<evidence type="ECO:0000313" key="2">
    <source>
        <dbReference type="Proteomes" id="UP000694892"/>
    </source>
</evidence>
<protein>
    <submittedName>
        <fullName evidence="1">Uncharacterized protein</fullName>
    </submittedName>
</protein>
<gene>
    <name evidence="1" type="ORF">XELAEV_18022396mg</name>
</gene>
<dbReference type="Proteomes" id="UP000694892">
    <property type="component" value="Chromosome 4L"/>
</dbReference>